<evidence type="ECO:0000313" key="1">
    <source>
        <dbReference type="EMBL" id="MBB6467712.1"/>
    </source>
</evidence>
<keyword evidence="4" id="KW-1185">Reference proteome</keyword>
<reference evidence="2 4" key="2">
    <citation type="submission" date="2020-09" db="EMBL/GenBank/DDBJ databases">
        <title>Draft Genome Sequence of Aminobacter carboxidus type strain DSM 1086, a soil Gram-negative carboxydobacterium.</title>
        <authorList>
            <person name="Turrini P."/>
            <person name="Tescari M."/>
            <person name="Artuso I."/>
            <person name="Lugli G.A."/>
            <person name="Frangipani E."/>
            <person name="Ventura M."/>
            <person name="Visca P."/>
        </authorList>
    </citation>
    <scope>NUCLEOTIDE SEQUENCE [LARGE SCALE GENOMIC DNA]</scope>
    <source>
        <strain evidence="2 4">DSM 1086</strain>
    </source>
</reference>
<gene>
    <name evidence="1" type="ORF">HNQ96_003593</name>
    <name evidence="2" type="ORF">IHE39_15980</name>
</gene>
<dbReference type="EMBL" id="JACZEP010000004">
    <property type="protein sequence ID" value="MBE1205796.1"/>
    <property type="molecule type" value="Genomic_DNA"/>
</dbReference>
<protein>
    <submittedName>
        <fullName evidence="2">DUF1850 domain-containing protein</fullName>
    </submittedName>
</protein>
<dbReference type="Pfam" id="PF08905">
    <property type="entry name" value="DUF1850"/>
    <property type="match status" value="1"/>
</dbReference>
<dbReference type="InterPro" id="IPR015001">
    <property type="entry name" value="DUF1850"/>
</dbReference>
<dbReference type="Proteomes" id="UP000598227">
    <property type="component" value="Unassembled WGS sequence"/>
</dbReference>
<dbReference type="AlphaFoldDB" id="A0A8E1WIC1"/>
<name>A0A8E1WIC1_9HYPH</name>
<dbReference type="Proteomes" id="UP000532373">
    <property type="component" value="Unassembled WGS sequence"/>
</dbReference>
<sequence>MGLCIVAGSKAAALAVTAFTLSWTHSVEKLRWEEDWRVSDGKLQIVGARVQGSGAGMDPPEGAVFDNGWWRYTPKVGPQGVLVLAASGATGGGWRLCSSEGCLTLGEDAGAAVILRACDPALSR</sequence>
<dbReference type="EMBL" id="JACHGI010000006">
    <property type="protein sequence ID" value="MBB6467712.1"/>
    <property type="molecule type" value="Genomic_DNA"/>
</dbReference>
<evidence type="ECO:0000313" key="3">
    <source>
        <dbReference type="Proteomes" id="UP000532373"/>
    </source>
</evidence>
<organism evidence="1 3">
    <name type="scientific">Aminobacter carboxidus</name>
    <dbReference type="NCBI Taxonomy" id="376165"/>
    <lineage>
        <taxon>Bacteria</taxon>
        <taxon>Pseudomonadati</taxon>
        <taxon>Pseudomonadota</taxon>
        <taxon>Alphaproteobacteria</taxon>
        <taxon>Hyphomicrobiales</taxon>
        <taxon>Phyllobacteriaceae</taxon>
        <taxon>Aminobacter</taxon>
    </lineage>
</organism>
<evidence type="ECO:0000313" key="4">
    <source>
        <dbReference type="Proteomes" id="UP000598227"/>
    </source>
</evidence>
<evidence type="ECO:0000313" key="2">
    <source>
        <dbReference type="EMBL" id="MBE1205796.1"/>
    </source>
</evidence>
<reference evidence="1 3" key="1">
    <citation type="submission" date="2020-08" db="EMBL/GenBank/DDBJ databases">
        <title>Genomic Encyclopedia of Type Strains, Phase IV (KMG-IV): sequencing the most valuable type-strain genomes for metagenomic binning, comparative biology and taxonomic classification.</title>
        <authorList>
            <person name="Goeker M."/>
        </authorList>
    </citation>
    <scope>NUCLEOTIDE SEQUENCE [LARGE SCALE GENOMIC DNA]</scope>
    <source>
        <strain evidence="1 3">DSM 17454</strain>
    </source>
</reference>
<accession>A0A8E1WIC1</accession>
<dbReference type="RefSeq" id="WP_184770093.1">
    <property type="nucleotide sequence ID" value="NZ_JACHGI010000006.1"/>
</dbReference>
<comment type="caution">
    <text evidence="1">The sequence shown here is derived from an EMBL/GenBank/DDBJ whole genome shotgun (WGS) entry which is preliminary data.</text>
</comment>
<proteinExistence type="predicted"/>